<evidence type="ECO:0000313" key="2">
    <source>
        <dbReference type="EMBL" id="JAD66059.1"/>
    </source>
</evidence>
<reference evidence="2" key="1">
    <citation type="submission" date="2014-09" db="EMBL/GenBank/DDBJ databases">
        <authorList>
            <person name="Magalhaes I.L.F."/>
            <person name="Oliveira U."/>
            <person name="Santos F.R."/>
            <person name="Vidigal T.H.D.A."/>
            <person name="Brescovit A.D."/>
            <person name="Santos A.J."/>
        </authorList>
    </citation>
    <scope>NUCLEOTIDE SEQUENCE</scope>
    <source>
        <tissue evidence="2">Shoot tissue taken approximately 20 cm above the soil surface</tissue>
    </source>
</reference>
<organism evidence="2">
    <name type="scientific">Arundo donax</name>
    <name type="common">Giant reed</name>
    <name type="synonym">Donax arundinaceus</name>
    <dbReference type="NCBI Taxonomy" id="35708"/>
    <lineage>
        <taxon>Eukaryota</taxon>
        <taxon>Viridiplantae</taxon>
        <taxon>Streptophyta</taxon>
        <taxon>Embryophyta</taxon>
        <taxon>Tracheophyta</taxon>
        <taxon>Spermatophyta</taxon>
        <taxon>Magnoliopsida</taxon>
        <taxon>Liliopsida</taxon>
        <taxon>Poales</taxon>
        <taxon>Poaceae</taxon>
        <taxon>PACMAD clade</taxon>
        <taxon>Arundinoideae</taxon>
        <taxon>Arundineae</taxon>
        <taxon>Arundo</taxon>
    </lineage>
</organism>
<evidence type="ECO:0000256" key="1">
    <source>
        <dbReference type="SAM" id="MobiDB-lite"/>
    </source>
</evidence>
<dbReference type="EMBL" id="GBRH01231836">
    <property type="protein sequence ID" value="JAD66059.1"/>
    <property type="molecule type" value="Transcribed_RNA"/>
</dbReference>
<dbReference type="AlphaFoldDB" id="A0A0A9BQ11"/>
<feature type="region of interest" description="Disordered" evidence="1">
    <location>
        <begin position="14"/>
        <end position="41"/>
    </location>
</feature>
<proteinExistence type="predicted"/>
<accession>A0A0A9BQ11</accession>
<reference evidence="2" key="2">
    <citation type="journal article" date="2015" name="Data Brief">
        <title>Shoot transcriptome of the giant reed, Arundo donax.</title>
        <authorList>
            <person name="Barrero R.A."/>
            <person name="Guerrero F.D."/>
            <person name="Moolhuijzen P."/>
            <person name="Goolsby J.A."/>
            <person name="Tidwell J."/>
            <person name="Bellgard S.E."/>
            <person name="Bellgard M.I."/>
        </authorList>
    </citation>
    <scope>NUCLEOTIDE SEQUENCE</scope>
    <source>
        <tissue evidence="2">Shoot tissue taken approximately 20 cm above the soil surface</tissue>
    </source>
</reference>
<protein>
    <submittedName>
        <fullName evidence="2">Uncharacterized protein</fullName>
    </submittedName>
</protein>
<name>A0A0A9BQ11_ARUDO</name>
<sequence length="79" mass="8469">MRRRWKEIRDTDALLRKIWQPPPPPATPADHHASDSSSTSLSSQQAYADVVASCSLCRDTVNVASGGSLVAGFTCTPVV</sequence>